<proteinExistence type="predicted"/>
<organism evidence="4 5">
    <name type="scientific">Meripilus lineatus</name>
    <dbReference type="NCBI Taxonomy" id="2056292"/>
    <lineage>
        <taxon>Eukaryota</taxon>
        <taxon>Fungi</taxon>
        <taxon>Dikarya</taxon>
        <taxon>Basidiomycota</taxon>
        <taxon>Agaricomycotina</taxon>
        <taxon>Agaricomycetes</taxon>
        <taxon>Polyporales</taxon>
        <taxon>Meripilaceae</taxon>
        <taxon>Meripilus</taxon>
    </lineage>
</organism>
<dbReference type="Pfam" id="PF10607">
    <property type="entry name" value="CTLH"/>
    <property type="match status" value="1"/>
</dbReference>
<dbReference type="CDD" id="cd12909">
    <property type="entry name" value="SPRY_RanBP9_10"/>
    <property type="match status" value="1"/>
</dbReference>
<evidence type="ECO:0000259" key="2">
    <source>
        <dbReference type="PROSITE" id="PS50188"/>
    </source>
</evidence>
<evidence type="ECO:0000313" key="5">
    <source>
        <dbReference type="Proteomes" id="UP001212997"/>
    </source>
</evidence>
<dbReference type="InterPro" id="IPR013144">
    <property type="entry name" value="CRA_dom"/>
</dbReference>
<dbReference type="Gene3D" id="2.60.120.920">
    <property type="match status" value="1"/>
</dbReference>
<feature type="region of interest" description="Disordered" evidence="1">
    <location>
        <begin position="479"/>
        <end position="512"/>
    </location>
</feature>
<dbReference type="PROSITE" id="PS50897">
    <property type="entry name" value="CTLH"/>
    <property type="match status" value="1"/>
</dbReference>
<feature type="compositionally biased region" description="Low complexity" evidence="1">
    <location>
        <begin position="559"/>
        <end position="574"/>
    </location>
</feature>
<feature type="region of interest" description="Disordered" evidence="1">
    <location>
        <begin position="32"/>
        <end position="172"/>
    </location>
</feature>
<feature type="region of interest" description="Disordered" evidence="1">
    <location>
        <begin position="648"/>
        <end position="749"/>
    </location>
</feature>
<feature type="domain" description="B30.2/SPRY" evidence="2">
    <location>
        <begin position="253"/>
        <end position="447"/>
    </location>
</feature>
<dbReference type="PANTHER" id="PTHR12864">
    <property type="entry name" value="RAN BINDING PROTEIN 9-RELATED"/>
    <property type="match status" value="1"/>
</dbReference>
<feature type="region of interest" description="Disordered" evidence="1">
    <location>
        <begin position="191"/>
        <end position="257"/>
    </location>
</feature>
<accession>A0AAD5YJM5</accession>
<dbReference type="InterPro" id="IPR013320">
    <property type="entry name" value="ConA-like_dom_sf"/>
</dbReference>
<feature type="compositionally biased region" description="Low complexity" evidence="1">
    <location>
        <begin position="490"/>
        <end position="501"/>
    </location>
</feature>
<sequence length="874" mass="94232">MSNRPARSSSIPIPGNPRIPRIEDVLVLPPILAHSPNPRSRTAGFPRSHINNSPERAFPSSSPRTISTAPPRAISGSYSLVASRPTPGLPTNQSQPVFEPRIIRATPSPSRASDPACFPASTSPTASRTRRPSATRHASGAHSAVAATGVRPSALSAQIQSGAPPQPQAFPRPAYLDQSALRDLLITEPPVSATAPRHSEQPSRISITSPPHPAPHVLSGFLTSHPYIRQSSPSVDDYSDREDTTSPPPPSIAAPPVVPMTAFMSQPVFRLPTKWNEMDRHPSLQVSPDGRDLTFCGPPCAGDKEAAAARANYPVPPCCGIYYYEVEILQKGNKGHISIGYSAGDVRTTRLPGWERHSWGYHADDGWSFPGHKDGNPYGPTFDTGDIIGCGVDFSQHRAFYTKNGNFLGALTRMVFDNVGKGHEIYPAIGLRHTNEAIRVNFGHAPYKFAIEDHVLSQRNSVWGKIQATKIDWELLRGGSSRSSEVEENTGSTGATAGTASVVEDNETNAEDKSPMRELVLSYLAHHGYVKTVKAFQAQCEGRATAREDGMETDEAPFASSSSTMYASAQSSQTGRGFEEMNQDLDLIRRVEIVNAVTEGDIDTAITQTQIYFPDVFKHEEGLVLFKLKCRKFVELILEASEALKRVKAEEKQNQGQAQSQRGRRDTGKERYVATEVPGDALDGSGAMDVDDPSPEARTPVSEPATLSSASSSTTYPEVVADPDPTIPSNNNILITRTSSSSSSTSSTNTATVSASTIAKNALQSALTYGQILEADYKSDIRPEVKSHLKRTFGVVAFSDPLAAGGEVAEMAGQEARMRLATELNQAILESLGKPRYPALEMAYRQASACIVQLGLLSYGPAAFADMSKEFLDG</sequence>
<dbReference type="InterPro" id="IPR024964">
    <property type="entry name" value="CTLH/CRA"/>
</dbReference>
<name>A0AAD5YJM5_9APHY</name>
<reference evidence="4" key="1">
    <citation type="submission" date="2022-07" db="EMBL/GenBank/DDBJ databases">
        <title>Genome Sequence of Physisporinus lineatus.</title>
        <authorList>
            <person name="Buettner E."/>
        </authorList>
    </citation>
    <scope>NUCLEOTIDE SEQUENCE</scope>
    <source>
        <strain evidence="4">VT162</strain>
    </source>
</reference>
<evidence type="ECO:0008006" key="6">
    <source>
        <dbReference type="Google" id="ProtNLM"/>
    </source>
</evidence>
<evidence type="ECO:0000259" key="3">
    <source>
        <dbReference type="PROSITE" id="PS50897"/>
    </source>
</evidence>
<dbReference type="AlphaFoldDB" id="A0AAD5YJM5"/>
<dbReference type="Proteomes" id="UP001212997">
    <property type="component" value="Unassembled WGS sequence"/>
</dbReference>
<feature type="compositionally biased region" description="Low complexity" evidence="1">
    <location>
        <begin position="705"/>
        <end position="715"/>
    </location>
</feature>
<feature type="compositionally biased region" description="Polar residues" evidence="1">
    <location>
        <begin position="49"/>
        <end position="68"/>
    </location>
</feature>
<dbReference type="InterPro" id="IPR001870">
    <property type="entry name" value="B30.2/SPRY"/>
</dbReference>
<dbReference type="Pfam" id="PF00622">
    <property type="entry name" value="SPRY"/>
    <property type="match status" value="1"/>
</dbReference>
<comment type="caution">
    <text evidence="4">The sequence shown here is derived from an EMBL/GenBank/DDBJ whole genome shotgun (WGS) entry which is preliminary data.</text>
</comment>
<feature type="compositionally biased region" description="Pro residues" evidence="1">
    <location>
        <begin position="246"/>
        <end position="257"/>
    </location>
</feature>
<dbReference type="InterPro" id="IPR006595">
    <property type="entry name" value="CTLH_C"/>
</dbReference>
<dbReference type="SUPFAM" id="SSF49899">
    <property type="entry name" value="Concanavalin A-like lectins/glucanases"/>
    <property type="match status" value="1"/>
</dbReference>
<feature type="compositionally biased region" description="Low complexity" evidence="1">
    <location>
        <begin position="729"/>
        <end position="749"/>
    </location>
</feature>
<feature type="domain" description="CTLH" evidence="3">
    <location>
        <begin position="586"/>
        <end position="644"/>
    </location>
</feature>
<dbReference type="InterPro" id="IPR043136">
    <property type="entry name" value="B30.2/SPRY_sf"/>
</dbReference>
<evidence type="ECO:0000313" key="4">
    <source>
        <dbReference type="EMBL" id="KAJ3485497.1"/>
    </source>
</evidence>
<dbReference type="SMART" id="SM00668">
    <property type="entry name" value="CTLH"/>
    <property type="match status" value="1"/>
</dbReference>
<dbReference type="SMART" id="SM00757">
    <property type="entry name" value="CRA"/>
    <property type="match status" value="1"/>
</dbReference>
<protein>
    <recommendedName>
        <fullName evidence="6">SPRY-domain-containing protein</fullName>
    </recommendedName>
</protein>
<dbReference type="InterPro" id="IPR050618">
    <property type="entry name" value="Ubq-SigPath_Reg"/>
</dbReference>
<dbReference type="EMBL" id="JANAWD010000151">
    <property type="protein sequence ID" value="KAJ3485497.1"/>
    <property type="molecule type" value="Genomic_DNA"/>
</dbReference>
<feature type="compositionally biased region" description="Basic and acidic residues" evidence="1">
    <location>
        <begin position="663"/>
        <end position="673"/>
    </location>
</feature>
<dbReference type="InterPro" id="IPR035782">
    <property type="entry name" value="SPRY_RanBP9/10"/>
</dbReference>
<evidence type="ECO:0000256" key="1">
    <source>
        <dbReference type="SAM" id="MobiDB-lite"/>
    </source>
</evidence>
<dbReference type="PROSITE" id="PS50188">
    <property type="entry name" value="B302_SPRY"/>
    <property type="match status" value="1"/>
</dbReference>
<dbReference type="SMART" id="SM00449">
    <property type="entry name" value="SPRY"/>
    <property type="match status" value="1"/>
</dbReference>
<keyword evidence="5" id="KW-1185">Reference proteome</keyword>
<feature type="region of interest" description="Disordered" evidence="1">
    <location>
        <begin position="546"/>
        <end position="577"/>
    </location>
</feature>
<dbReference type="InterPro" id="IPR003877">
    <property type="entry name" value="SPRY_dom"/>
</dbReference>
<gene>
    <name evidence="4" type="ORF">NLI96_g4913</name>
</gene>